<evidence type="ECO:0000313" key="2">
    <source>
        <dbReference type="EMBL" id="MET3586019.1"/>
    </source>
</evidence>
<evidence type="ECO:0000313" key="3">
    <source>
        <dbReference type="Proteomes" id="UP001549031"/>
    </source>
</evidence>
<keyword evidence="1" id="KW-0812">Transmembrane</keyword>
<dbReference type="Proteomes" id="UP001549031">
    <property type="component" value="Unassembled WGS sequence"/>
</dbReference>
<evidence type="ECO:0000256" key="1">
    <source>
        <dbReference type="SAM" id="Phobius"/>
    </source>
</evidence>
<reference evidence="2 3" key="1">
    <citation type="submission" date="2024-06" db="EMBL/GenBank/DDBJ databases">
        <title>Genomic Encyclopedia of Type Strains, Phase IV (KMG-IV): sequencing the most valuable type-strain genomes for metagenomic binning, comparative biology and taxonomic classification.</title>
        <authorList>
            <person name="Goeker M."/>
        </authorList>
    </citation>
    <scope>NUCLEOTIDE SEQUENCE [LARGE SCALE GENOMIC DNA]</scope>
    <source>
        <strain evidence="2 3">DSM 105042</strain>
    </source>
</reference>
<keyword evidence="1" id="KW-0472">Membrane</keyword>
<proteinExistence type="predicted"/>
<gene>
    <name evidence="2" type="ORF">ABID21_002134</name>
</gene>
<keyword evidence="3" id="KW-1185">Reference proteome</keyword>
<organism evidence="2 3">
    <name type="scientific">Pseudorhizobium tarimense</name>
    <dbReference type="NCBI Taxonomy" id="1079109"/>
    <lineage>
        <taxon>Bacteria</taxon>
        <taxon>Pseudomonadati</taxon>
        <taxon>Pseudomonadota</taxon>
        <taxon>Alphaproteobacteria</taxon>
        <taxon>Hyphomicrobiales</taxon>
        <taxon>Rhizobiaceae</taxon>
        <taxon>Rhizobium/Agrobacterium group</taxon>
        <taxon>Pseudorhizobium</taxon>
    </lineage>
</organism>
<comment type="caution">
    <text evidence="2">The sequence shown here is derived from an EMBL/GenBank/DDBJ whole genome shotgun (WGS) entry which is preliminary data.</text>
</comment>
<protein>
    <submittedName>
        <fullName evidence="2">Uncharacterized protein</fullName>
    </submittedName>
</protein>
<feature type="transmembrane region" description="Helical" evidence="1">
    <location>
        <begin position="12"/>
        <end position="37"/>
    </location>
</feature>
<dbReference type="EMBL" id="JBEPLJ010000007">
    <property type="protein sequence ID" value="MET3586019.1"/>
    <property type="molecule type" value="Genomic_DNA"/>
</dbReference>
<sequence>MTQNPNLKMPKWLFYGIIAKGLLVVLITGAVLAYAFLN</sequence>
<keyword evidence="1" id="KW-1133">Transmembrane helix</keyword>
<accession>A0ABV2H630</accession>
<name>A0ABV2H630_9HYPH</name>